<evidence type="ECO:0000313" key="4">
    <source>
        <dbReference type="Proteomes" id="UP000799441"/>
    </source>
</evidence>
<organism evidence="3 4">
    <name type="scientific">Polychaeton citri CBS 116435</name>
    <dbReference type="NCBI Taxonomy" id="1314669"/>
    <lineage>
        <taxon>Eukaryota</taxon>
        <taxon>Fungi</taxon>
        <taxon>Dikarya</taxon>
        <taxon>Ascomycota</taxon>
        <taxon>Pezizomycotina</taxon>
        <taxon>Dothideomycetes</taxon>
        <taxon>Dothideomycetidae</taxon>
        <taxon>Capnodiales</taxon>
        <taxon>Capnodiaceae</taxon>
        <taxon>Polychaeton</taxon>
    </lineage>
</organism>
<feature type="transmembrane region" description="Helical" evidence="1">
    <location>
        <begin position="132"/>
        <end position="154"/>
    </location>
</feature>
<keyword evidence="1" id="KW-0812">Transmembrane</keyword>
<reference evidence="3" key="1">
    <citation type="journal article" date="2020" name="Stud. Mycol.">
        <title>101 Dothideomycetes genomes: a test case for predicting lifestyles and emergence of pathogens.</title>
        <authorList>
            <person name="Haridas S."/>
            <person name="Albert R."/>
            <person name="Binder M."/>
            <person name="Bloem J."/>
            <person name="Labutti K."/>
            <person name="Salamov A."/>
            <person name="Andreopoulos B."/>
            <person name="Baker S."/>
            <person name="Barry K."/>
            <person name="Bills G."/>
            <person name="Bluhm B."/>
            <person name="Cannon C."/>
            <person name="Castanera R."/>
            <person name="Culley D."/>
            <person name="Daum C."/>
            <person name="Ezra D."/>
            <person name="Gonzalez J."/>
            <person name="Henrissat B."/>
            <person name="Kuo A."/>
            <person name="Liang C."/>
            <person name="Lipzen A."/>
            <person name="Lutzoni F."/>
            <person name="Magnuson J."/>
            <person name="Mondo S."/>
            <person name="Nolan M."/>
            <person name="Ohm R."/>
            <person name="Pangilinan J."/>
            <person name="Park H.-J."/>
            <person name="Ramirez L."/>
            <person name="Alfaro M."/>
            <person name="Sun H."/>
            <person name="Tritt A."/>
            <person name="Yoshinaga Y."/>
            <person name="Zwiers L.-H."/>
            <person name="Turgeon B."/>
            <person name="Goodwin S."/>
            <person name="Spatafora J."/>
            <person name="Crous P."/>
            <person name="Grigoriev I."/>
        </authorList>
    </citation>
    <scope>NUCLEOTIDE SEQUENCE</scope>
    <source>
        <strain evidence="3">CBS 116435</strain>
    </source>
</reference>
<feature type="transmembrane region" description="Helical" evidence="1">
    <location>
        <begin position="53"/>
        <end position="73"/>
    </location>
</feature>
<dbReference type="InterPro" id="IPR049326">
    <property type="entry name" value="Rhodopsin_dom_fungi"/>
</dbReference>
<comment type="caution">
    <text evidence="3">The sequence shown here is derived from an EMBL/GenBank/DDBJ whole genome shotgun (WGS) entry which is preliminary data.</text>
</comment>
<feature type="transmembrane region" description="Helical" evidence="1">
    <location>
        <begin position="20"/>
        <end position="41"/>
    </location>
</feature>
<protein>
    <recommendedName>
        <fullName evidence="2">Rhodopsin domain-containing protein</fullName>
    </recommendedName>
</protein>
<dbReference type="PANTHER" id="PTHR38794:SF3">
    <property type="entry name" value="INTEGRAL MEMBRANE PROTEIN"/>
    <property type="match status" value="1"/>
</dbReference>
<dbReference type="EMBL" id="MU003829">
    <property type="protein sequence ID" value="KAF2718172.1"/>
    <property type="molecule type" value="Genomic_DNA"/>
</dbReference>
<dbReference type="PANTHER" id="PTHR38794">
    <property type="entry name" value="INTEGRAL MEMBRANE PROTEIN"/>
    <property type="match status" value="1"/>
</dbReference>
<sequence>MAAVAPPFFSMDSQHRGAHVVITSYSLIVYTISVGIIRLWITRDSTANFSFDDASTLLAIVFSITSYATYSKAVSPGLGSHQTTLDPSDVNDTMKLVLTSQLVGIAALWTAKLSSATLRWRIESNSSKNLSWNCKITLGVAAVWGPLCLLLTAFQCQSPAWAKMSSTTCTTNATMQYTVIAFNAASDIWFAIDPLPLVYALQMKLAKRLRIMLLMASRLSVPLFIIGQIMAVRVTEQSTDKTWTRATQSIWEMIVISTSVVCSIIPRTQKFWGLLQSGGLRVTDDSAIELSGVGSGRKGSASVSADAKKDSKRRSVQIIKERLEAKQISNTTMSRASQDSQEQFFPQFQQGFGKTTAVIHARDRPSAGSEMVEDFVNERPSNAILQTKEVTLRRD</sequence>
<dbReference type="AlphaFoldDB" id="A0A9P4Q079"/>
<keyword evidence="4" id="KW-1185">Reference proteome</keyword>
<evidence type="ECO:0000259" key="2">
    <source>
        <dbReference type="Pfam" id="PF20684"/>
    </source>
</evidence>
<gene>
    <name evidence="3" type="ORF">K431DRAFT_315163</name>
</gene>
<dbReference type="Pfam" id="PF20684">
    <property type="entry name" value="Fung_rhodopsin"/>
    <property type="match status" value="1"/>
</dbReference>
<feature type="transmembrane region" description="Helical" evidence="1">
    <location>
        <begin position="174"/>
        <end position="199"/>
    </location>
</feature>
<proteinExistence type="predicted"/>
<keyword evidence="1" id="KW-0472">Membrane</keyword>
<feature type="domain" description="Rhodopsin" evidence="2">
    <location>
        <begin position="37"/>
        <end position="270"/>
    </location>
</feature>
<dbReference type="OrthoDB" id="3918601at2759"/>
<keyword evidence="1" id="KW-1133">Transmembrane helix</keyword>
<evidence type="ECO:0000256" key="1">
    <source>
        <dbReference type="SAM" id="Phobius"/>
    </source>
</evidence>
<evidence type="ECO:0000313" key="3">
    <source>
        <dbReference type="EMBL" id="KAF2718172.1"/>
    </source>
</evidence>
<accession>A0A9P4Q079</accession>
<dbReference type="Proteomes" id="UP000799441">
    <property type="component" value="Unassembled WGS sequence"/>
</dbReference>
<name>A0A9P4Q079_9PEZI</name>